<dbReference type="PANTHER" id="PTHR13847">
    <property type="entry name" value="SARCOSINE DEHYDROGENASE-RELATED"/>
    <property type="match status" value="1"/>
</dbReference>
<dbReference type="AlphaFoldDB" id="A0A0F9N3B1"/>
<keyword evidence="1" id="KW-0560">Oxidoreductase</keyword>
<protein>
    <recommendedName>
        <fullName evidence="2">FAD dependent oxidoreductase domain-containing protein</fullName>
    </recommendedName>
</protein>
<dbReference type="GO" id="GO:0016491">
    <property type="term" value="F:oxidoreductase activity"/>
    <property type="evidence" value="ECO:0007669"/>
    <property type="project" value="UniProtKB-KW"/>
</dbReference>
<dbReference type="Pfam" id="PF01266">
    <property type="entry name" value="DAO"/>
    <property type="match status" value="1"/>
</dbReference>
<feature type="domain" description="FAD dependent oxidoreductase" evidence="2">
    <location>
        <begin position="9"/>
        <end position="313"/>
    </location>
</feature>
<name>A0A0F9N3B1_9ZZZZ</name>
<evidence type="ECO:0000313" key="3">
    <source>
        <dbReference type="EMBL" id="KKN06227.1"/>
    </source>
</evidence>
<proteinExistence type="predicted"/>
<sequence>MSQQQINTDVVIIGAGIAGLWLHHRLNDMGIHALLIENGQIGQGQTLSSQGIIHGGSKYALNGVLSKAAQVISSMPKRWKDSIEGHGDIDLSSVKKLADHQLLWSKDKISSKMVSFFASKALSGRMQRVDKTNAPALFQDRGFKGTLYQLDEPVLDVPSLLKAITEKWHQRMLAVAKQAKYRWIKSGKQIASLEIDNICIHAKQFVLTAGEGNEEILHTLDIKQPAMQRRPLQMVLCKSRHSSQPLPEIFAHSLGSGSKPIATISSHLDQQKNVVWYLGGNIAEEGVDKSEAQLIEEAQKLLASILPWFELPELEWATHAVNRAEPKQSSLTRPDSAFINSQENLHICWPTKLALAPDLADQVLLALKPEQMAKEEYNNPDYPHPSLAMPLWDRAF</sequence>
<dbReference type="InterPro" id="IPR036188">
    <property type="entry name" value="FAD/NAD-bd_sf"/>
</dbReference>
<dbReference type="GO" id="GO:0005737">
    <property type="term" value="C:cytoplasm"/>
    <property type="evidence" value="ECO:0007669"/>
    <property type="project" value="TreeGrafter"/>
</dbReference>
<dbReference type="Gene3D" id="3.50.50.60">
    <property type="entry name" value="FAD/NAD(P)-binding domain"/>
    <property type="match status" value="1"/>
</dbReference>
<accession>A0A0F9N3B1</accession>
<gene>
    <name evidence="3" type="ORF">LCGC14_1079480</name>
</gene>
<evidence type="ECO:0000256" key="1">
    <source>
        <dbReference type="ARBA" id="ARBA00023002"/>
    </source>
</evidence>
<dbReference type="SUPFAM" id="SSF51905">
    <property type="entry name" value="FAD/NAD(P)-binding domain"/>
    <property type="match status" value="1"/>
</dbReference>
<dbReference type="EMBL" id="LAZR01004715">
    <property type="protein sequence ID" value="KKN06227.1"/>
    <property type="molecule type" value="Genomic_DNA"/>
</dbReference>
<dbReference type="InterPro" id="IPR006076">
    <property type="entry name" value="FAD-dep_OxRdtase"/>
</dbReference>
<evidence type="ECO:0000259" key="2">
    <source>
        <dbReference type="Pfam" id="PF01266"/>
    </source>
</evidence>
<dbReference type="Gene3D" id="3.30.9.10">
    <property type="entry name" value="D-Amino Acid Oxidase, subunit A, domain 2"/>
    <property type="match status" value="1"/>
</dbReference>
<comment type="caution">
    <text evidence="3">The sequence shown here is derived from an EMBL/GenBank/DDBJ whole genome shotgun (WGS) entry which is preliminary data.</text>
</comment>
<organism evidence="3">
    <name type="scientific">marine sediment metagenome</name>
    <dbReference type="NCBI Taxonomy" id="412755"/>
    <lineage>
        <taxon>unclassified sequences</taxon>
        <taxon>metagenomes</taxon>
        <taxon>ecological metagenomes</taxon>
    </lineage>
</organism>
<dbReference type="PANTHER" id="PTHR13847:SF289">
    <property type="entry name" value="GLYCINE OXIDASE"/>
    <property type="match status" value="1"/>
</dbReference>
<reference evidence="3" key="1">
    <citation type="journal article" date="2015" name="Nature">
        <title>Complex archaea that bridge the gap between prokaryotes and eukaryotes.</title>
        <authorList>
            <person name="Spang A."/>
            <person name="Saw J.H."/>
            <person name="Jorgensen S.L."/>
            <person name="Zaremba-Niedzwiedzka K."/>
            <person name="Martijn J."/>
            <person name="Lind A.E."/>
            <person name="van Eijk R."/>
            <person name="Schleper C."/>
            <person name="Guy L."/>
            <person name="Ettema T.J."/>
        </authorList>
    </citation>
    <scope>NUCLEOTIDE SEQUENCE</scope>
</reference>